<dbReference type="Gene3D" id="3.40.640.10">
    <property type="entry name" value="Type I PLP-dependent aspartate aminotransferase-like (Major domain)"/>
    <property type="match status" value="1"/>
</dbReference>
<keyword evidence="2" id="KW-1185">Reference proteome</keyword>
<dbReference type="Proteomes" id="UP000037510">
    <property type="component" value="Unassembled WGS sequence"/>
</dbReference>
<organism evidence="1 2">
    <name type="scientific">Operophtera brumata</name>
    <name type="common">Winter moth</name>
    <name type="synonym">Phalaena brumata</name>
    <dbReference type="NCBI Taxonomy" id="104452"/>
    <lineage>
        <taxon>Eukaryota</taxon>
        <taxon>Metazoa</taxon>
        <taxon>Ecdysozoa</taxon>
        <taxon>Arthropoda</taxon>
        <taxon>Hexapoda</taxon>
        <taxon>Insecta</taxon>
        <taxon>Pterygota</taxon>
        <taxon>Neoptera</taxon>
        <taxon>Endopterygota</taxon>
        <taxon>Lepidoptera</taxon>
        <taxon>Glossata</taxon>
        <taxon>Ditrysia</taxon>
        <taxon>Geometroidea</taxon>
        <taxon>Geometridae</taxon>
        <taxon>Larentiinae</taxon>
        <taxon>Operophtera</taxon>
    </lineage>
</organism>
<dbReference type="EMBL" id="JTDY01000935">
    <property type="protein sequence ID" value="KOB75378.1"/>
    <property type="molecule type" value="Genomic_DNA"/>
</dbReference>
<gene>
    <name evidence="1" type="ORF">OBRU01_07855</name>
</gene>
<reference evidence="1 2" key="1">
    <citation type="journal article" date="2015" name="Genome Biol. Evol.">
        <title>The genome of winter moth (Operophtera brumata) provides a genomic perspective on sexual dimorphism and phenology.</title>
        <authorList>
            <person name="Derks M.F."/>
            <person name="Smit S."/>
            <person name="Salis L."/>
            <person name="Schijlen E."/>
            <person name="Bossers A."/>
            <person name="Mateman C."/>
            <person name="Pijl A.S."/>
            <person name="de Ridder D."/>
            <person name="Groenen M.A."/>
            <person name="Visser M.E."/>
            <person name="Megens H.J."/>
        </authorList>
    </citation>
    <scope>NUCLEOTIDE SEQUENCE [LARGE SCALE GENOMIC DNA]</scope>
    <source>
        <strain evidence="1">WM2013NL</strain>
        <tissue evidence="1">Head and thorax</tissue>
    </source>
</reference>
<keyword evidence="1" id="KW-0032">Aminotransferase</keyword>
<protein>
    <submittedName>
        <fullName evidence="1">Putative alanine aminotransferase</fullName>
    </submittedName>
</protein>
<comment type="caution">
    <text evidence="1">The sequence shown here is derived from an EMBL/GenBank/DDBJ whole genome shotgun (WGS) entry which is preliminary data.</text>
</comment>
<proteinExistence type="predicted"/>
<dbReference type="AlphaFoldDB" id="A0A0L7LII8"/>
<sequence length="150" mass="16421">MSASKGYAGECGLRGGWMELVNIDPQVRAHCHNALATQPRYGAPWSDVLCPTTLGQTAMDCIVRTIHILIHLYYSLSLSLADGCARPETPHVEEAGITPGDGQITERRALVRAVHERRSVGSHCMTLTPPQARPPQKGEPSYELFMRDAV</sequence>
<dbReference type="STRING" id="104452.A0A0L7LII8"/>
<dbReference type="GO" id="GO:0008483">
    <property type="term" value="F:transaminase activity"/>
    <property type="evidence" value="ECO:0007669"/>
    <property type="project" value="UniProtKB-KW"/>
</dbReference>
<evidence type="ECO:0000313" key="1">
    <source>
        <dbReference type="EMBL" id="KOB75378.1"/>
    </source>
</evidence>
<evidence type="ECO:0000313" key="2">
    <source>
        <dbReference type="Proteomes" id="UP000037510"/>
    </source>
</evidence>
<accession>A0A0L7LII8</accession>
<name>A0A0L7LII8_OPEBR</name>
<keyword evidence="1" id="KW-0808">Transferase</keyword>
<dbReference type="InterPro" id="IPR015421">
    <property type="entry name" value="PyrdxlP-dep_Trfase_major"/>
</dbReference>